<accession>A0ABP6W970</accession>
<dbReference type="Gene3D" id="2.60.40.790">
    <property type="match status" value="1"/>
</dbReference>
<dbReference type="InterPro" id="IPR044587">
    <property type="entry name" value="HSP21-like"/>
</dbReference>
<gene>
    <name evidence="5" type="ORF">GCM10022235_13540</name>
</gene>
<dbReference type="SUPFAM" id="SSF49764">
    <property type="entry name" value="HSP20-like chaperones"/>
    <property type="match status" value="1"/>
</dbReference>
<name>A0ABP6W970_9ACTN</name>
<comment type="similarity">
    <text evidence="2 3">Belongs to the small heat shock protein (HSP20) family.</text>
</comment>
<feature type="domain" description="SHSP" evidence="4">
    <location>
        <begin position="44"/>
        <end position="155"/>
    </location>
</feature>
<dbReference type="EMBL" id="BAABAA010000001">
    <property type="protein sequence ID" value="GAA3547094.1"/>
    <property type="molecule type" value="Genomic_DNA"/>
</dbReference>
<comment type="caution">
    <text evidence="5">The sequence shown here is derived from an EMBL/GenBank/DDBJ whole genome shotgun (WGS) entry which is preliminary data.</text>
</comment>
<dbReference type="CDD" id="cd06464">
    <property type="entry name" value="ACD_sHsps-like"/>
    <property type="match status" value="1"/>
</dbReference>
<dbReference type="PANTHER" id="PTHR46733:SF4">
    <property type="entry name" value="HEAT SHOCK PROTEIN 21, CHLOROPLASTIC"/>
    <property type="match status" value="1"/>
</dbReference>
<evidence type="ECO:0000256" key="1">
    <source>
        <dbReference type="ARBA" id="ARBA00023016"/>
    </source>
</evidence>
<keyword evidence="1" id="KW-0346">Stress response</keyword>
<dbReference type="Pfam" id="PF00011">
    <property type="entry name" value="HSP20"/>
    <property type="match status" value="1"/>
</dbReference>
<dbReference type="Proteomes" id="UP001501222">
    <property type="component" value="Unassembled WGS sequence"/>
</dbReference>
<dbReference type="InterPro" id="IPR002068">
    <property type="entry name" value="A-crystallin/Hsp20_dom"/>
</dbReference>
<dbReference type="PROSITE" id="PS01031">
    <property type="entry name" value="SHSP"/>
    <property type="match status" value="1"/>
</dbReference>
<organism evidence="5 6">
    <name type="scientific">Kribbella ginsengisoli</name>
    <dbReference type="NCBI Taxonomy" id="363865"/>
    <lineage>
        <taxon>Bacteria</taxon>
        <taxon>Bacillati</taxon>
        <taxon>Actinomycetota</taxon>
        <taxon>Actinomycetes</taxon>
        <taxon>Propionibacteriales</taxon>
        <taxon>Kribbellaceae</taxon>
        <taxon>Kribbella</taxon>
    </lineage>
</organism>
<evidence type="ECO:0000259" key="4">
    <source>
        <dbReference type="PROSITE" id="PS01031"/>
    </source>
</evidence>
<evidence type="ECO:0000313" key="5">
    <source>
        <dbReference type="EMBL" id="GAA3547094.1"/>
    </source>
</evidence>
<evidence type="ECO:0000256" key="3">
    <source>
        <dbReference type="RuleBase" id="RU003616"/>
    </source>
</evidence>
<proteinExistence type="inferred from homology"/>
<sequence>MNHNVAQRPASTKTVRWLPTDPFAHFEDIHRRMNQLMQQLTTNPAPTDWKPAVDIEETDDEYFIEVDLPGACTDDVVLERNDHSLTVHGQIPARNHTGVLRQRTRHTGPLHHTIRLPGPVLGDKITARLTHGLLAIHAPKADPGPAHRVLIVDPDADLDTSSGGQP</sequence>
<dbReference type="InterPro" id="IPR008978">
    <property type="entry name" value="HSP20-like_chaperone"/>
</dbReference>
<evidence type="ECO:0000256" key="2">
    <source>
        <dbReference type="PROSITE-ProRule" id="PRU00285"/>
    </source>
</evidence>
<dbReference type="RefSeq" id="WP_344838423.1">
    <property type="nucleotide sequence ID" value="NZ_BAABAA010000001.1"/>
</dbReference>
<evidence type="ECO:0000313" key="6">
    <source>
        <dbReference type="Proteomes" id="UP001501222"/>
    </source>
</evidence>
<keyword evidence="6" id="KW-1185">Reference proteome</keyword>
<reference evidence="6" key="1">
    <citation type="journal article" date="2019" name="Int. J. Syst. Evol. Microbiol.">
        <title>The Global Catalogue of Microorganisms (GCM) 10K type strain sequencing project: providing services to taxonomists for standard genome sequencing and annotation.</title>
        <authorList>
            <consortium name="The Broad Institute Genomics Platform"/>
            <consortium name="The Broad Institute Genome Sequencing Center for Infectious Disease"/>
            <person name="Wu L."/>
            <person name="Ma J."/>
        </authorList>
    </citation>
    <scope>NUCLEOTIDE SEQUENCE [LARGE SCALE GENOMIC DNA]</scope>
    <source>
        <strain evidence="6">JCM 16928</strain>
    </source>
</reference>
<dbReference type="PANTHER" id="PTHR46733">
    <property type="entry name" value="26.5 KDA HEAT SHOCK PROTEIN, MITOCHONDRIAL"/>
    <property type="match status" value="1"/>
</dbReference>
<protein>
    <recommendedName>
        <fullName evidence="4">SHSP domain-containing protein</fullName>
    </recommendedName>
</protein>